<evidence type="ECO:0000256" key="4">
    <source>
        <dbReference type="ARBA" id="ARBA00023136"/>
    </source>
</evidence>
<feature type="transmembrane region" description="Helical" evidence="5">
    <location>
        <begin position="178"/>
        <end position="198"/>
    </location>
</feature>
<dbReference type="RefSeq" id="WP_236891533.1">
    <property type="nucleotide sequence ID" value="NZ_AP024488.1"/>
</dbReference>
<evidence type="ECO:0000256" key="5">
    <source>
        <dbReference type="SAM" id="Phobius"/>
    </source>
</evidence>
<reference evidence="7 8" key="1">
    <citation type="submission" date="2021-02" db="EMBL/GenBank/DDBJ databases">
        <title>Complete genome of Desulfoluna sp. strain ASN36.</title>
        <authorList>
            <person name="Takahashi A."/>
            <person name="Kojima H."/>
            <person name="Fukui M."/>
        </authorList>
    </citation>
    <scope>NUCLEOTIDE SEQUENCE [LARGE SCALE GENOMIC DNA]</scope>
    <source>
        <strain evidence="7 8">ASN36</strain>
    </source>
</reference>
<keyword evidence="2 5" id="KW-0812">Transmembrane</keyword>
<feature type="transmembrane region" description="Helical" evidence="5">
    <location>
        <begin position="121"/>
        <end position="141"/>
    </location>
</feature>
<sequence>MKRFDNYTRFLPWILVLAGLPLMVLLLSTLPSRTLLKESLSLLTLLAFFQLLGLVFWSRVTGWAAMGMGIGQRIKIHKIIGYTCVTVMLFHPLFLVLPRCFEAGVAPGDAFITLVTTLKRGVVLGLVAWVLLAILGITSLIRKALPMTYRVWRLCHGLLSISFVCVAAWHAVDLGRHSQGALALMIIAMTGMGIFFHVQRTIVDLFKQ</sequence>
<feature type="transmembrane region" description="Helical" evidence="5">
    <location>
        <begin position="39"/>
        <end position="58"/>
    </location>
</feature>
<dbReference type="Pfam" id="PF01794">
    <property type="entry name" value="Ferric_reduct"/>
    <property type="match status" value="1"/>
</dbReference>
<proteinExistence type="predicted"/>
<evidence type="ECO:0000313" key="7">
    <source>
        <dbReference type="EMBL" id="BCS95268.1"/>
    </source>
</evidence>
<feature type="transmembrane region" description="Helical" evidence="5">
    <location>
        <begin position="153"/>
        <end position="172"/>
    </location>
</feature>
<feature type="transmembrane region" description="Helical" evidence="5">
    <location>
        <begin position="7"/>
        <end position="27"/>
    </location>
</feature>
<feature type="transmembrane region" description="Helical" evidence="5">
    <location>
        <begin position="79"/>
        <end position="101"/>
    </location>
</feature>
<evidence type="ECO:0000256" key="3">
    <source>
        <dbReference type="ARBA" id="ARBA00022989"/>
    </source>
</evidence>
<accession>A0ABM7PCJ1</accession>
<evidence type="ECO:0000256" key="1">
    <source>
        <dbReference type="ARBA" id="ARBA00004141"/>
    </source>
</evidence>
<keyword evidence="3 5" id="KW-1133">Transmembrane helix</keyword>
<evidence type="ECO:0000259" key="6">
    <source>
        <dbReference type="Pfam" id="PF01794"/>
    </source>
</evidence>
<protein>
    <recommendedName>
        <fullName evidence="6">Ferric oxidoreductase domain-containing protein</fullName>
    </recommendedName>
</protein>
<dbReference type="Proteomes" id="UP001320148">
    <property type="component" value="Chromosome"/>
</dbReference>
<feature type="domain" description="Ferric oxidoreductase" evidence="6">
    <location>
        <begin position="45"/>
        <end position="165"/>
    </location>
</feature>
<organism evidence="7 8">
    <name type="scientific">Desulfoluna limicola</name>
    <dbReference type="NCBI Taxonomy" id="2810562"/>
    <lineage>
        <taxon>Bacteria</taxon>
        <taxon>Pseudomonadati</taxon>
        <taxon>Thermodesulfobacteriota</taxon>
        <taxon>Desulfobacteria</taxon>
        <taxon>Desulfobacterales</taxon>
        <taxon>Desulfolunaceae</taxon>
        <taxon>Desulfoluna</taxon>
    </lineage>
</organism>
<evidence type="ECO:0000313" key="8">
    <source>
        <dbReference type="Proteomes" id="UP001320148"/>
    </source>
</evidence>
<dbReference type="EMBL" id="AP024488">
    <property type="protein sequence ID" value="BCS95268.1"/>
    <property type="molecule type" value="Genomic_DNA"/>
</dbReference>
<keyword evidence="4 5" id="KW-0472">Membrane</keyword>
<comment type="subcellular location">
    <subcellularLocation>
        <location evidence="1">Membrane</location>
        <topology evidence="1">Multi-pass membrane protein</topology>
    </subcellularLocation>
</comment>
<dbReference type="InterPro" id="IPR013130">
    <property type="entry name" value="Fe3_Rdtase_TM_dom"/>
</dbReference>
<gene>
    <name evidence="7" type="ORF">DSLASN_09000</name>
</gene>
<evidence type="ECO:0000256" key="2">
    <source>
        <dbReference type="ARBA" id="ARBA00022692"/>
    </source>
</evidence>
<keyword evidence="8" id="KW-1185">Reference proteome</keyword>
<name>A0ABM7PCJ1_9BACT</name>